<dbReference type="EMBL" id="GBRH01165801">
    <property type="protein sequence ID" value="JAE32095.1"/>
    <property type="molecule type" value="Transcribed_RNA"/>
</dbReference>
<proteinExistence type="predicted"/>
<reference evidence="1" key="2">
    <citation type="journal article" date="2015" name="Data Brief">
        <title>Shoot transcriptome of the giant reed, Arundo donax.</title>
        <authorList>
            <person name="Barrero R.A."/>
            <person name="Guerrero F.D."/>
            <person name="Moolhuijzen P."/>
            <person name="Goolsby J.A."/>
            <person name="Tidwell J."/>
            <person name="Bellgard S.E."/>
            <person name="Bellgard M.I."/>
        </authorList>
    </citation>
    <scope>NUCLEOTIDE SEQUENCE</scope>
    <source>
        <tissue evidence="1">Shoot tissue taken approximately 20 cm above the soil surface</tissue>
    </source>
</reference>
<evidence type="ECO:0000313" key="1">
    <source>
        <dbReference type="EMBL" id="JAE32095.1"/>
    </source>
</evidence>
<name>A0A0A9H4K1_ARUDO</name>
<protein>
    <submittedName>
        <fullName evidence="1">Uncharacterized protein</fullName>
    </submittedName>
</protein>
<sequence>MVETIQMKIQEKQFCINNYVIKYVGSR</sequence>
<organism evidence="1">
    <name type="scientific">Arundo donax</name>
    <name type="common">Giant reed</name>
    <name type="synonym">Donax arundinaceus</name>
    <dbReference type="NCBI Taxonomy" id="35708"/>
    <lineage>
        <taxon>Eukaryota</taxon>
        <taxon>Viridiplantae</taxon>
        <taxon>Streptophyta</taxon>
        <taxon>Embryophyta</taxon>
        <taxon>Tracheophyta</taxon>
        <taxon>Spermatophyta</taxon>
        <taxon>Magnoliopsida</taxon>
        <taxon>Liliopsida</taxon>
        <taxon>Poales</taxon>
        <taxon>Poaceae</taxon>
        <taxon>PACMAD clade</taxon>
        <taxon>Arundinoideae</taxon>
        <taxon>Arundineae</taxon>
        <taxon>Arundo</taxon>
    </lineage>
</organism>
<dbReference type="AlphaFoldDB" id="A0A0A9H4K1"/>
<accession>A0A0A9H4K1</accession>
<reference evidence="1" key="1">
    <citation type="submission" date="2014-09" db="EMBL/GenBank/DDBJ databases">
        <authorList>
            <person name="Magalhaes I.L.F."/>
            <person name="Oliveira U."/>
            <person name="Santos F.R."/>
            <person name="Vidigal T.H.D.A."/>
            <person name="Brescovit A.D."/>
            <person name="Santos A.J."/>
        </authorList>
    </citation>
    <scope>NUCLEOTIDE SEQUENCE</scope>
    <source>
        <tissue evidence="1">Shoot tissue taken approximately 20 cm above the soil surface</tissue>
    </source>
</reference>